<dbReference type="AlphaFoldDB" id="A0A5C5UX24"/>
<keyword evidence="2" id="KW-0812">Transmembrane</keyword>
<dbReference type="PANTHER" id="PTHR43019">
    <property type="entry name" value="SERINE ENDOPROTEASE DEGS"/>
    <property type="match status" value="1"/>
</dbReference>
<name>A0A5C5UX24_9BACT</name>
<dbReference type="Gene3D" id="2.40.10.10">
    <property type="entry name" value="Trypsin-like serine proteases"/>
    <property type="match status" value="2"/>
</dbReference>
<keyword evidence="2" id="KW-0472">Membrane</keyword>
<evidence type="ECO:0000256" key="1">
    <source>
        <dbReference type="SAM" id="MobiDB-lite"/>
    </source>
</evidence>
<keyword evidence="4" id="KW-0645">Protease</keyword>
<sequence length="397" mass="41307" precursor="true">MTRNYQRQRQRRLALTCLLAACSIAATLAMVAACRGQCPGGQCRPPGGWQSAPAPQPRWRAVPVGPNITAAVCRVRNRLGGGDAIGSGTLVHVEAGRAYVLTCRHLLDDGVGDLSVQFPDEAATPAKVFATDDAHDLAVLATTVPRTRPVRVTEYADSRTLVAIGLGGDGRLRAVRGELAGRSTPQGASYPSLVMHGAVRPGDSGGPVLNERGLVVGVVWGARGQTTYATAGPPLTKLLEKLPRDEPASTVPPVASEPHIAAKPASSPKCDCQCECSGDCVQRSELDRYATLSDLDELNRRSPGGSTPASSEQGEWIAGALGTLAAALGVGGPLGVAVFAAQLLLRRRISHRRGPGGPRAGGFQPEAGDRSAALRVEPAAEPARGRRYPSTAPERAA</sequence>
<dbReference type="Proteomes" id="UP000316714">
    <property type="component" value="Unassembled WGS sequence"/>
</dbReference>
<keyword evidence="2" id="KW-1133">Transmembrane helix</keyword>
<comment type="caution">
    <text evidence="4">The sequence shown here is derived from an EMBL/GenBank/DDBJ whole genome shotgun (WGS) entry which is preliminary data.</text>
</comment>
<keyword evidence="5" id="KW-1185">Reference proteome</keyword>
<dbReference type="PROSITE" id="PS51257">
    <property type="entry name" value="PROKAR_LIPOPROTEIN"/>
    <property type="match status" value="1"/>
</dbReference>
<organism evidence="4 5">
    <name type="scientific">Posidoniimonas corsicana</name>
    <dbReference type="NCBI Taxonomy" id="1938618"/>
    <lineage>
        <taxon>Bacteria</taxon>
        <taxon>Pseudomonadati</taxon>
        <taxon>Planctomycetota</taxon>
        <taxon>Planctomycetia</taxon>
        <taxon>Pirellulales</taxon>
        <taxon>Lacipirellulaceae</taxon>
        <taxon>Posidoniimonas</taxon>
    </lineage>
</organism>
<dbReference type="SUPFAM" id="SSF50494">
    <property type="entry name" value="Trypsin-like serine proteases"/>
    <property type="match status" value="1"/>
</dbReference>
<dbReference type="InterPro" id="IPR001940">
    <property type="entry name" value="Peptidase_S1C"/>
</dbReference>
<evidence type="ECO:0000256" key="2">
    <source>
        <dbReference type="SAM" id="Phobius"/>
    </source>
</evidence>
<dbReference type="EC" id="3.4.21.107" evidence="4"/>
<feature type="region of interest" description="Disordered" evidence="1">
    <location>
        <begin position="351"/>
        <end position="397"/>
    </location>
</feature>
<evidence type="ECO:0000256" key="3">
    <source>
        <dbReference type="SAM" id="SignalP"/>
    </source>
</evidence>
<gene>
    <name evidence="4" type="primary">htrA_6</name>
    <name evidence="4" type="ORF">KOR34_49080</name>
</gene>
<evidence type="ECO:0000313" key="5">
    <source>
        <dbReference type="Proteomes" id="UP000316714"/>
    </source>
</evidence>
<feature type="chain" id="PRO_5022805747" evidence="3">
    <location>
        <begin position="33"/>
        <end position="397"/>
    </location>
</feature>
<dbReference type="PRINTS" id="PR00834">
    <property type="entry name" value="PROTEASES2C"/>
</dbReference>
<feature type="signal peptide" evidence="3">
    <location>
        <begin position="1"/>
        <end position="32"/>
    </location>
</feature>
<dbReference type="GO" id="GO:0004252">
    <property type="term" value="F:serine-type endopeptidase activity"/>
    <property type="evidence" value="ECO:0007669"/>
    <property type="project" value="InterPro"/>
</dbReference>
<keyword evidence="4" id="KW-0378">Hydrolase</keyword>
<accession>A0A5C5UX24</accession>
<dbReference type="InterPro" id="IPR043504">
    <property type="entry name" value="Peptidase_S1_PA_chymotrypsin"/>
</dbReference>
<dbReference type="Pfam" id="PF13365">
    <property type="entry name" value="Trypsin_2"/>
    <property type="match status" value="1"/>
</dbReference>
<proteinExistence type="predicted"/>
<reference evidence="4 5" key="1">
    <citation type="submission" date="2019-02" db="EMBL/GenBank/DDBJ databases">
        <title>Deep-cultivation of Planctomycetes and their phenomic and genomic characterization uncovers novel biology.</title>
        <authorList>
            <person name="Wiegand S."/>
            <person name="Jogler M."/>
            <person name="Boedeker C."/>
            <person name="Pinto D."/>
            <person name="Vollmers J."/>
            <person name="Rivas-Marin E."/>
            <person name="Kohn T."/>
            <person name="Peeters S.H."/>
            <person name="Heuer A."/>
            <person name="Rast P."/>
            <person name="Oberbeckmann S."/>
            <person name="Bunk B."/>
            <person name="Jeske O."/>
            <person name="Meyerdierks A."/>
            <person name="Storesund J.E."/>
            <person name="Kallscheuer N."/>
            <person name="Luecker S."/>
            <person name="Lage O.M."/>
            <person name="Pohl T."/>
            <person name="Merkel B.J."/>
            <person name="Hornburger P."/>
            <person name="Mueller R.-W."/>
            <person name="Bruemmer F."/>
            <person name="Labrenz M."/>
            <person name="Spormann A.M."/>
            <person name="Op Den Camp H."/>
            <person name="Overmann J."/>
            <person name="Amann R."/>
            <person name="Jetten M.S.M."/>
            <person name="Mascher T."/>
            <person name="Medema M.H."/>
            <person name="Devos D.P."/>
            <person name="Kaster A.-K."/>
            <person name="Ovreas L."/>
            <person name="Rohde M."/>
            <person name="Galperin M.Y."/>
            <person name="Jogler C."/>
        </authorList>
    </citation>
    <scope>NUCLEOTIDE SEQUENCE [LARGE SCALE GENOMIC DNA]</scope>
    <source>
        <strain evidence="4 5">KOR34</strain>
    </source>
</reference>
<protein>
    <submittedName>
        <fullName evidence="4">Serine protease Do-like HtrA</fullName>
        <ecNumber evidence="4">3.4.21.107</ecNumber>
    </submittedName>
</protein>
<dbReference type="PANTHER" id="PTHR43019:SF23">
    <property type="entry name" value="PROTEASE DO-LIKE 5, CHLOROPLASTIC"/>
    <property type="match status" value="1"/>
</dbReference>
<dbReference type="InterPro" id="IPR009003">
    <property type="entry name" value="Peptidase_S1_PA"/>
</dbReference>
<keyword evidence="3" id="KW-0732">Signal</keyword>
<dbReference type="EMBL" id="SIHJ01000005">
    <property type="protein sequence ID" value="TWT30349.1"/>
    <property type="molecule type" value="Genomic_DNA"/>
</dbReference>
<feature type="transmembrane region" description="Helical" evidence="2">
    <location>
        <begin position="316"/>
        <end position="345"/>
    </location>
</feature>
<dbReference type="GO" id="GO:0006508">
    <property type="term" value="P:proteolysis"/>
    <property type="evidence" value="ECO:0007669"/>
    <property type="project" value="UniProtKB-KW"/>
</dbReference>
<dbReference type="RefSeq" id="WP_197531710.1">
    <property type="nucleotide sequence ID" value="NZ_SIHJ01000005.1"/>
</dbReference>
<evidence type="ECO:0000313" key="4">
    <source>
        <dbReference type="EMBL" id="TWT30349.1"/>
    </source>
</evidence>